<feature type="region of interest" description="Disordered" evidence="1">
    <location>
        <begin position="280"/>
        <end position="308"/>
    </location>
</feature>
<evidence type="ECO:0000256" key="1">
    <source>
        <dbReference type="SAM" id="MobiDB-lite"/>
    </source>
</evidence>
<dbReference type="EMBL" id="JAAIUW010000002">
    <property type="protein sequence ID" value="KAF7841436.1"/>
    <property type="molecule type" value="Genomic_DNA"/>
</dbReference>
<gene>
    <name evidence="2" type="ORF">G2W53_003734</name>
</gene>
<feature type="compositionally biased region" description="Basic and acidic residues" evidence="1">
    <location>
        <begin position="188"/>
        <end position="201"/>
    </location>
</feature>
<feature type="region of interest" description="Disordered" evidence="1">
    <location>
        <begin position="147"/>
        <end position="173"/>
    </location>
</feature>
<organism evidence="2 3">
    <name type="scientific">Senna tora</name>
    <dbReference type="NCBI Taxonomy" id="362788"/>
    <lineage>
        <taxon>Eukaryota</taxon>
        <taxon>Viridiplantae</taxon>
        <taxon>Streptophyta</taxon>
        <taxon>Embryophyta</taxon>
        <taxon>Tracheophyta</taxon>
        <taxon>Spermatophyta</taxon>
        <taxon>Magnoliopsida</taxon>
        <taxon>eudicotyledons</taxon>
        <taxon>Gunneridae</taxon>
        <taxon>Pentapetalae</taxon>
        <taxon>rosids</taxon>
        <taxon>fabids</taxon>
        <taxon>Fabales</taxon>
        <taxon>Fabaceae</taxon>
        <taxon>Caesalpinioideae</taxon>
        <taxon>Cassia clade</taxon>
        <taxon>Senna</taxon>
    </lineage>
</organism>
<feature type="compositionally biased region" description="Polar residues" evidence="1">
    <location>
        <begin position="283"/>
        <end position="295"/>
    </location>
</feature>
<sequence>MLKRFKQIRRVLQVMVIDDKWTEYKDDDVQKAASVTEKILNDRNKITPKRAEDLVFVHTTLRLLSRQSSKYKDDETKMWDIGGDRWEHFDGLGTLEVASLSLDEPELEADLLAGDGGGMMKFPLLKNTLKVYIFTIKVRTGSKRRIPRDKEWMHGEGSQPMERQEEQRSYQDSIQNVNRGLEFEESKFEGEELEGDSKNEFDSSSEEADVEIENTVGNGIEVERDVFNRLNYKLSDREWRILNRLFKKLLIIKLLGASKDKDKECEPKYGKWMTVFRKPRANEQGQVNQGKSVSYKNDGPVATLDLHKSDPIPRKVDIQFKKPPNNWVKKS</sequence>
<feature type="region of interest" description="Disordered" evidence="1">
    <location>
        <begin position="188"/>
        <end position="209"/>
    </location>
</feature>
<dbReference type="AlphaFoldDB" id="A0A835CG09"/>
<reference evidence="2" key="1">
    <citation type="submission" date="2020-09" db="EMBL/GenBank/DDBJ databases">
        <title>Genome-Enabled Discovery of Anthraquinone Biosynthesis in Senna tora.</title>
        <authorList>
            <person name="Kang S.-H."/>
            <person name="Pandey R.P."/>
            <person name="Lee C.-M."/>
            <person name="Sim J.-S."/>
            <person name="Jeong J.-T."/>
            <person name="Choi B.-S."/>
            <person name="Jung M."/>
            <person name="Ginzburg D."/>
            <person name="Zhao K."/>
            <person name="Won S.Y."/>
            <person name="Oh T.-J."/>
            <person name="Yu Y."/>
            <person name="Kim N.-H."/>
            <person name="Lee O.R."/>
            <person name="Lee T.-H."/>
            <person name="Bashyal P."/>
            <person name="Kim T.-S."/>
            <person name="Lee W.-H."/>
            <person name="Kawkins C."/>
            <person name="Kim C.-K."/>
            <person name="Kim J.S."/>
            <person name="Ahn B.O."/>
            <person name="Rhee S.Y."/>
            <person name="Sohng J.K."/>
        </authorList>
    </citation>
    <scope>NUCLEOTIDE SEQUENCE</scope>
    <source>
        <tissue evidence="2">Leaf</tissue>
    </source>
</reference>
<dbReference type="OrthoDB" id="1426641at2759"/>
<keyword evidence="3" id="KW-1185">Reference proteome</keyword>
<protein>
    <submittedName>
        <fullName evidence="2">Dimer_Tnp_hAT domain-containing protein</fullName>
    </submittedName>
</protein>
<evidence type="ECO:0000313" key="2">
    <source>
        <dbReference type="EMBL" id="KAF7841436.1"/>
    </source>
</evidence>
<name>A0A835CG09_9FABA</name>
<evidence type="ECO:0000313" key="3">
    <source>
        <dbReference type="Proteomes" id="UP000634136"/>
    </source>
</evidence>
<dbReference type="Proteomes" id="UP000634136">
    <property type="component" value="Unassembled WGS sequence"/>
</dbReference>
<accession>A0A835CG09</accession>
<proteinExistence type="predicted"/>
<comment type="caution">
    <text evidence="2">The sequence shown here is derived from an EMBL/GenBank/DDBJ whole genome shotgun (WGS) entry which is preliminary data.</text>
</comment>